<feature type="transmembrane region" description="Helical" evidence="10">
    <location>
        <begin position="406"/>
        <end position="426"/>
    </location>
</feature>
<keyword evidence="4" id="KW-0808">Transferase</keyword>
<feature type="transmembrane region" description="Helical" evidence="10">
    <location>
        <begin position="298"/>
        <end position="317"/>
    </location>
</feature>
<comment type="caution">
    <text evidence="11">The sequence shown here is derived from an EMBL/GenBank/DDBJ whole genome shotgun (WGS) entry which is preliminary data.</text>
</comment>
<proteinExistence type="inferred from homology"/>
<dbReference type="GO" id="GO:0004168">
    <property type="term" value="F:dolichol kinase activity"/>
    <property type="evidence" value="ECO:0007669"/>
    <property type="project" value="UniProtKB-EC"/>
</dbReference>
<keyword evidence="8 10" id="KW-1133">Transmembrane helix</keyword>
<dbReference type="EC" id="2.7.1.108" evidence="3"/>
<dbReference type="EMBL" id="JARGDH010000004">
    <property type="protein sequence ID" value="KAL0270688.1"/>
    <property type="molecule type" value="Genomic_DNA"/>
</dbReference>
<evidence type="ECO:0000256" key="4">
    <source>
        <dbReference type="ARBA" id="ARBA00022679"/>
    </source>
</evidence>
<feature type="transmembrane region" description="Helical" evidence="10">
    <location>
        <begin position="203"/>
        <end position="223"/>
    </location>
</feature>
<feature type="transmembrane region" description="Helical" evidence="10">
    <location>
        <begin position="177"/>
        <end position="196"/>
    </location>
</feature>
<keyword evidence="5 10" id="KW-0812">Transmembrane</keyword>
<dbReference type="InterPro" id="IPR032974">
    <property type="entry name" value="Polypren_kinase"/>
</dbReference>
<name>A0AAW2HM00_9NEOP</name>
<reference evidence="11" key="1">
    <citation type="journal article" date="2024" name="Gigascience">
        <title>Chromosome-level genome of the poultry shaft louse Menopon gallinae provides insight into the host-switching and adaptive evolution of parasitic lice.</title>
        <authorList>
            <person name="Xu Y."/>
            <person name="Ma L."/>
            <person name="Liu S."/>
            <person name="Liang Y."/>
            <person name="Liu Q."/>
            <person name="He Z."/>
            <person name="Tian L."/>
            <person name="Duan Y."/>
            <person name="Cai W."/>
            <person name="Li H."/>
            <person name="Song F."/>
        </authorList>
    </citation>
    <scope>NUCLEOTIDE SEQUENCE</scope>
    <source>
        <strain evidence="11">Cailab_2023a</strain>
    </source>
</reference>
<evidence type="ECO:0000256" key="1">
    <source>
        <dbReference type="ARBA" id="ARBA00004477"/>
    </source>
</evidence>
<comment type="similarity">
    <text evidence="2">Belongs to the polyprenol kinase family.</text>
</comment>
<feature type="transmembrane region" description="Helical" evidence="10">
    <location>
        <begin position="23"/>
        <end position="44"/>
    </location>
</feature>
<gene>
    <name evidence="11" type="ORF">PYX00_008010</name>
</gene>
<keyword evidence="9 10" id="KW-0472">Membrane</keyword>
<keyword evidence="7" id="KW-0256">Endoplasmic reticulum</keyword>
<evidence type="ECO:0000256" key="7">
    <source>
        <dbReference type="ARBA" id="ARBA00022824"/>
    </source>
</evidence>
<protein>
    <recommendedName>
        <fullName evidence="3">dolichol kinase</fullName>
        <ecNumber evidence="3">2.7.1.108</ecNumber>
    </recommendedName>
</protein>
<feature type="transmembrane region" description="Helical" evidence="10">
    <location>
        <begin position="243"/>
        <end position="261"/>
    </location>
</feature>
<feature type="transmembrane region" description="Helical" evidence="10">
    <location>
        <begin position="338"/>
        <end position="359"/>
    </location>
</feature>
<feature type="transmembrane region" description="Helical" evidence="10">
    <location>
        <begin position="84"/>
        <end position="101"/>
    </location>
</feature>
<evidence type="ECO:0000256" key="5">
    <source>
        <dbReference type="ARBA" id="ARBA00022692"/>
    </source>
</evidence>
<accession>A0AAW2HM00</accession>
<organism evidence="11">
    <name type="scientific">Menopon gallinae</name>
    <name type="common">poultry shaft louse</name>
    <dbReference type="NCBI Taxonomy" id="328185"/>
    <lineage>
        <taxon>Eukaryota</taxon>
        <taxon>Metazoa</taxon>
        <taxon>Ecdysozoa</taxon>
        <taxon>Arthropoda</taxon>
        <taxon>Hexapoda</taxon>
        <taxon>Insecta</taxon>
        <taxon>Pterygota</taxon>
        <taxon>Neoptera</taxon>
        <taxon>Paraneoptera</taxon>
        <taxon>Psocodea</taxon>
        <taxon>Troctomorpha</taxon>
        <taxon>Phthiraptera</taxon>
        <taxon>Amblycera</taxon>
        <taxon>Menoponidae</taxon>
        <taxon>Menopon</taxon>
    </lineage>
</organism>
<dbReference type="AlphaFoldDB" id="A0AAW2HM00"/>
<feature type="transmembrane region" description="Helical" evidence="10">
    <location>
        <begin position="50"/>
        <end position="72"/>
    </location>
</feature>
<dbReference type="PANTHER" id="PTHR13205">
    <property type="entry name" value="TRANSMEMBRANE PROTEIN 15-RELATED"/>
    <property type="match status" value="1"/>
</dbReference>
<evidence type="ECO:0000256" key="10">
    <source>
        <dbReference type="SAM" id="Phobius"/>
    </source>
</evidence>
<evidence type="ECO:0000256" key="2">
    <source>
        <dbReference type="ARBA" id="ARBA00010794"/>
    </source>
</evidence>
<feature type="transmembrane region" description="Helical" evidence="10">
    <location>
        <begin position="371"/>
        <end position="394"/>
    </location>
</feature>
<dbReference type="PANTHER" id="PTHR13205:SF15">
    <property type="entry name" value="DOLICHOL KINASE"/>
    <property type="match status" value="1"/>
</dbReference>
<keyword evidence="6" id="KW-0418">Kinase</keyword>
<evidence type="ECO:0000256" key="8">
    <source>
        <dbReference type="ARBA" id="ARBA00022989"/>
    </source>
</evidence>
<dbReference type="GO" id="GO:0043048">
    <property type="term" value="P:dolichyl monophosphate biosynthetic process"/>
    <property type="evidence" value="ECO:0007669"/>
    <property type="project" value="TreeGrafter"/>
</dbReference>
<evidence type="ECO:0000256" key="6">
    <source>
        <dbReference type="ARBA" id="ARBA00022777"/>
    </source>
</evidence>
<feature type="transmembrane region" description="Helical" evidence="10">
    <location>
        <begin position="273"/>
        <end position="292"/>
    </location>
</feature>
<evidence type="ECO:0000256" key="3">
    <source>
        <dbReference type="ARBA" id="ARBA00012132"/>
    </source>
</evidence>
<comment type="subcellular location">
    <subcellularLocation>
        <location evidence="1">Endoplasmic reticulum membrane</location>
        <topology evidence="1">Multi-pass membrane protein</topology>
    </subcellularLocation>
</comment>
<dbReference type="GO" id="GO:0005789">
    <property type="term" value="C:endoplasmic reticulum membrane"/>
    <property type="evidence" value="ECO:0007669"/>
    <property type="project" value="UniProtKB-SubCell"/>
</dbReference>
<sequence length="471" mass="53701">MDSFHSVLQLSAKRERIVLRQKASNGVWVSFLLPLAILISHWKFNTRSEFYTFSAIYSLNLLLNVFHLLYHIYRNESFYVTKKINILCAIPSSVTIFYYVNSLQLDFRQALCYTVANALIYFEGLPFTLKVFPNSFTFGEANLFIQGLSLFLFSTFTRLSRVILNTVPHDDYNVSTTVLQIGHIGMIILCIVPFIFHNMRNPLSMYMWIGIVIFGFMTFTLNYLLGSNPILWLWSFFMKTERFSILLLWFACFAISGMLFWHRIKVKQRADTVLRKYFHVLAGIVFVVGVIFDSTLIYFASGCVFALFILLEVLRVMKIPPLYEFLQNSYKLYADEKDSGIVALTPIYLLVGYSLPIWIHPLKSYSSEYYLQLLSGVLCIGVGDTCASVVGKAFGKHCWKGTKKTVEGTIASVFGQIIFVLALASLCDVSYSSTECSKILLAVIIPSLVEALTDQIDNIVLPLITYSILMI</sequence>
<evidence type="ECO:0000256" key="9">
    <source>
        <dbReference type="ARBA" id="ARBA00023136"/>
    </source>
</evidence>
<evidence type="ECO:0000313" key="11">
    <source>
        <dbReference type="EMBL" id="KAL0270688.1"/>
    </source>
</evidence>
<feature type="transmembrane region" description="Helical" evidence="10">
    <location>
        <begin position="107"/>
        <end position="129"/>
    </location>
</feature>
<feature type="transmembrane region" description="Helical" evidence="10">
    <location>
        <begin position="141"/>
        <end position="157"/>
    </location>
</feature>